<accession>A0AB94IZ09</accession>
<dbReference type="KEGG" id="sbr:SY1_22420"/>
<evidence type="ECO:0000256" key="4">
    <source>
        <dbReference type="ARBA" id="ARBA00023014"/>
    </source>
</evidence>
<proteinExistence type="predicted"/>
<gene>
    <name evidence="6" type="ORF">SY1_22420</name>
</gene>
<keyword evidence="1" id="KW-0004">4Fe-4S</keyword>
<keyword evidence="7" id="KW-1185">Reference proteome</keyword>
<dbReference type="GO" id="GO:0051539">
    <property type="term" value="F:4 iron, 4 sulfur cluster binding"/>
    <property type="evidence" value="ECO:0007669"/>
    <property type="project" value="UniProtKB-KW"/>
</dbReference>
<feature type="domain" description="4Fe-4S ferredoxin-type" evidence="5">
    <location>
        <begin position="31"/>
        <end position="57"/>
    </location>
</feature>
<reference evidence="6 7" key="2">
    <citation type="submission" date="2010-03" db="EMBL/GenBank/DDBJ databases">
        <authorList>
            <person name="Pajon A."/>
        </authorList>
    </citation>
    <scope>NUCLEOTIDE SEQUENCE [LARGE SCALE GENOMIC DNA]</scope>
    <source>
        <strain evidence="6 7">SGP1</strain>
    </source>
</reference>
<evidence type="ECO:0000256" key="2">
    <source>
        <dbReference type="ARBA" id="ARBA00022723"/>
    </source>
</evidence>
<evidence type="ECO:0000256" key="3">
    <source>
        <dbReference type="ARBA" id="ARBA00023004"/>
    </source>
</evidence>
<dbReference type="InterPro" id="IPR017900">
    <property type="entry name" value="4Fe4S_Fe_S_CS"/>
</dbReference>
<dbReference type="GO" id="GO:0046872">
    <property type="term" value="F:metal ion binding"/>
    <property type="evidence" value="ECO:0007669"/>
    <property type="project" value="UniProtKB-KW"/>
</dbReference>
<dbReference type="PROSITE" id="PS00198">
    <property type="entry name" value="4FE4S_FER_1"/>
    <property type="match status" value="1"/>
</dbReference>
<protein>
    <submittedName>
        <fullName evidence="6">Dissimilatory sulfite reductase (Desulfoviridin), alpha and beta subunits</fullName>
    </submittedName>
</protein>
<keyword evidence="4" id="KW-0411">Iron-sulfur</keyword>
<dbReference type="Gene3D" id="3.30.70.20">
    <property type="match status" value="1"/>
</dbReference>
<evidence type="ECO:0000259" key="5">
    <source>
        <dbReference type="PROSITE" id="PS51379"/>
    </source>
</evidence>
<name>A0AB94IZ09_9BACT</name>
<dbReference type="PROSITE" id="PS51379">
    <property type="entry name" value="4FE4S_FER_2"/>
    <property type="match status" value="2"/>
</dbReference>
<dbReference type="RefSeq" id="WP_015557083.1">
    <property type="nucleotide sequence ID" value="NC_021038.1"/>
</dbReference>
<dbReference type="EMBL" id="FP929056">
    <property type="protein sequence ID" value="CBL28937.1"/>
    <property type="molecule type" value="Genomic_DNA"/>
</dbReference>
<reference evidence="7" key="1">
    <citation type="submission" date="2010-03" db="EMBL/GenBank/DDBJ databases">
        <title>The genome sequence of Synergistetes sp. SGP1.</title>
        <authorList>
            <consortium name="metaHIT consortium -- http://www.metahit.eu/"/>
            <person name="Pajon A."/>
            <person name="Turner K."/>
            <person name="Parkhill J."/>
            <person name="Wade W."/>
            <person name="Vartoukian S."/>
        </authorList>
    </citation>
    <scope>NUCLEOTIDE SEQUENCE [LARGE SCALE GENOMIC DNA]</scope>
    <source>
        <strain evidence="7">SGP1</strain>
    </source>
</reference>
<dbReference type="PANTHER" id="PTHR43687:SF1">
    <property type="entry name" value="FERREDOXIN III"/>
    <property type="match status" value="1"/>
</dbReference>
<dbReference type="InterPro" id="IPR050572">
    <property type="entry name" value="Fe-S_Ferredoxin"/>
</dbReference>
<sequence length="57" mass="5598">MAKAKVDSGTCVGCESCVGACPVSAISMTDGHAQVDEGKCVECGSCVSTCPVSAISQ</sequence>
<evidence type="ECO:0000313" key="7">
    <source>
        <dbReference type="Proteomes" id="UP000008957"/>
    </source>
</evidence>
<dbReference type="Pfam" id="PF14697">
    <property type="entry name" value="Fer4_21"/>
    <property type="match status" value="1"/>
</dbReference>
<evidence type="ECO:0000313" key="6">
    <source>
        <dbReference type="EMBL" id="CBL28937.1"/>
    </source>
</evidence>
<dbReference type="AlphaFoldDB" id="A0AB94IZ09"/>
<dbReference type="Proteomes" id="UP000008957">
    <property type="component" value="Chromosome"/>
</dbReference>
<dbReference type="InterPro" id="IPR017896">
    <property type="entry name" value="4Fe4S_Fe-S-bd"/>
</dbReference>
<feature type="domain" description="4Fe-4S ferredoxin-type" evidence="5">
    <location>
        <begin position="2"/>
        <end position="30"/>
    </location>
</feature>
<organism evidence="6 7">
    <name type="scientific">Fretibacterium fastidiosum</name>
    <dbReference type="NCBI Taxonomy" id="651822"/>
    <lineage>
        <taxon>Bacteria</taxon>
        <taxon>Thermotogati</taxon>
        <taxon>Synergistota</taxon>
        <taxon>Synergistia</taxon>
        <taxon>Synergistales</taxon>
        <taxon>Aminobacteriaceae</taxon>
        <taxon>Fretibacterium</taxon>
    </lineage>
</organism>
<keyword evidence="3" id="KW-0408">Iron</keyword>
<keyword evidence="2" id="KW-0479">Metal-binding</keyword>
<dbReference type="SUPFAM" id="SSF54862">
    <property type="entry name" value="4Fe-4S ferredoxins"/>
    <property type="match status" value="1"/>
</dbReference>
<dbReference type="PANTHER" id="PTHR43687">
    <property type="entry name" value="ADENYLYLSULFATE REDUCTASE, BETA SUBUNIT"/>
    <property type="match status" value="1"/>
</dbReference>
<evidence type="ECO:0000256" key="1">
    <source>
        <dbReference type="ARBA" id="ARBA00022485"/>
    </source>
</evidence>